<feature type="compositionally biased region" description="Basic residues" evidence="14">
    <location>
        <begin position="360"/>
        <end position="374"/>
    </location>
</feature>
<evidence type="ECO:0000256" key="14">
    <source>
        <dbReference type="SAM" id="MobiDB-lite"/>
    </source>
</evidence>
<organism evidence="15 17">
    <name type="scientific">Microcaecilia unicolor</name>
    <dbReference type="NCBI Taxonomy" id="1415580"/>
    <lineage>
        <taxon>Eukaryota</taxon>
        <taxon>Metazoa</taxon>
        <taxon>Chordata</taxon>
        <taxon>Craniata</taxon>
        <taxon>Vertebrata</taxon>
        <taxon>Euteleostomi</taxon>
        <taxon>Amphibia</taxon>
        <taxon>Gymnophiona</taxon>
        <taxon>Siphonopidae</taxon>
        <taxon>Microcaecilia</taxon>
    </lineage>
</organism>
<dbReference type="InterPro" id="IPR027417">
    <property type="entry name" value="P-loop_NTPase"/>
</dbReference>
<protein>
    <recommendedName>
        <fullName evidence="13">Cell cycle checkpoint protein RAD17</fullName>
    </recommendedName>
</protein>
<feature type="compositionally biased region" description="Polar residues" evidence="14">
    <location>
        <begin position="650"/>
        <end position="660"/>
    </location>
</feature>
<dbReference type="RefSeq" id="XP_030049189.1">
    <property type="nucleotide sequence ID" value="XM_030193329.1"/>
</dbReference>
<evidence type="ECO:0000256" key="13">
    <source>
        <dbReference type="ARBA" id="ARBA00069645"/>
    </source>
</evidence>
<dbReference type="NCBIfam" id="TIGR00602">
    <property type="entry name" value="rad24"/>
    <property type="match status" value="1"/>
</dbReference>
<dbReference type="CTD" id="5884"/>
<evidence type="ECO:0000256" key="5">
    <source>
        <dbReference type="ARBA" id="ARBA00022553"/>
    </source>
</evidence>
<feature type="compositionally biased region" description="Polar residues" evidence="14">
    <location>
        <begin position="30"/>
        <end position="41"/>
    </location>
</feature>
<evidence type="ECO:0000256" key="11">
    <source>
        <dbReference type="ARBA" id="ARBA00053607"/>
    </source>
</evidence>
<dbReference type="GO" id="GO:0031389">
    <property type="term" value="C:Rad17 RFC-like complex"/>
    <property type="evidence" value="ECO:0007669"/>
    <property type="project" value="InterPro"/>
</dbReference>
<feature type="compositionally biased region" description="Basic residues" evidence="14">
    <location>
        <begin position="66"/>
        <end position="75"/>
    </location>
</feature>
<feature type="region of interest" description="Disordered" evidence="14">
    <location>
        <begin position="608"/>
        <end position="663"/>
    </location>
</feature>
<dbReference type="GO" id="GO:0000077">
    <property type="term" value="P:DNA damage checkpoint signaling"/>
    <property type="evidence" value="ECO:0007669"/>
    <property type="project" value="InterPro"/>
</dbReference>
<evidence type="ECO:0000313" key="15">
    <source>
        <dbReference type="Proteomes" id="UP000515156"/>
    </source>
</evidence>
<dbReference type="PANTHER" id="PTHR12172:SF0">
    <property type="entry name" value="CELL CYCLE CHECKPOINT PROTEIN RAD17"/>
    <property type="match status" value="1"/>
</dbReference>
<dbReference type="GO" id="GO:0003682">
    <property type="term" value="F:chromatin binding"/>
    <property type="evidence" value="ECO:0007669"/>
    <property type="project" value="TreeGrafter"/>
</dbReference>
<dbReference type="FunFam" id="3.40.50.300:FF:000714">
    <property type="entry name" value="cell cycle checkpoint protein RAD17 isoform X1"/>
    <property type="match status" value="1"/>
</dbReference>
<feature type="region of interest" description="Disordered" evidence="14">
    <location>
        <begin position="354"/>
        <end position="382"/>
    </location>
</feature>
<evidence type="ECO:0000256" key="6">
    <source>
        <dbReference type="ARBA" id="ARBA00022741"/>
    </source>
</evidence>
<reference evidence="16 17" key="1">
    <citation type="submission" date="2025-04" db="UniProtKB">
        <authorList>
            <consortium name="RefSeq"/>
        </authorList>
    </citation>
    <scope>IDENTIFICATION</scope>
</reference>
<proteinExistence type="inferred from homology"/>
<dbReference type="InterPro" id="IPR018324">
    <property type="entry name" value="Rad17/Rad24_fun/met"/>
</dbReference>
<dbReference type="GO" id="GO:0005524">
    <property type="term" value="F:ATP binding"/>
    <property type="evidence" value="ECO:0007669"/>
    <property type="project" value="UniProtKB-KW"/>
</dbReference>
<dbReference type="GO" id="GO:0003689">
    <property type="term" value="F:DNA clamp loader activity"/>
    <property type="evidence" value="ECO:0007669"/>
    <property type="project" value="InterPro"/>
</dbReference>
<dbReference type="RefSeq" id="XP_030049188.1">
    <property type="nucleotide sequence ID" value="XM_030193328.1"/>
</dbReference>
<comment type="function">
    <text evidence="11">Essential for sustained cell growth, maintenance of chromosomal stability, and ATR-dependent checkpoint activation upon DNA damage. Has a weak ATPase activity required for binding to chromatin. Participates in the recruitment of the 9-1-1 (RAD1-RAD9-HUS1) complex and RHNO1 onto chromatin, and in CHEK1 activation. Involved in homologous recombination by mediating recruitment of the MRN complex to DNA damage sites. May also serve as a sensor of DNA replication progression.</text>
</comment>
<accession>A0A6P7XG23</accession>
<evidence type="ECO:0000256" key="4">
    <source>
        <dbReference type="ARBA" id="ARBA00022454"/>
    </source>
</evidence>
<keyword evidence="9" id="KW-0539">Nucleus</keyword>
<sequence>MSTTSYRSKIASAKLTDWVEPSFEDLCGIPNSSSSAPQTKPSGLVRKQQRNKEQPLSTDGNSSHSKFQKPKRTKPFSREKSSSQPESDPWVVKYKPETQTELAVHKKKIEEVEAWLKAHAVKRQPKQGGSLLLLTGPPGCGKTATVQVLGKDLGVQLQEWTNPILLDFRRDDVKNIFDPESSCQMFPSQSQTVLFQEFLLRANKYTKLQMVGDSTETDRKLILVEDLPNVFYREPASLHQILRRFVQIGRCPLVFIVSDSISGDSNQRLLFPKEIQEELSFSNISFNPVAPTSMMKVLNRIATAEANRSGGRVAVPDKTTLELLCCGSSGDIRSAINSLQFSSLIDSSLQNTPWPIKREKTSHKPGKLSSKAKPKQNLEKALDKQEQLQPIGGKDASLFLFRALGKILYCKREPATESHLPRLPLHLSTHERDPLLVEPEVVVEKSHMPGDLFNLYLHQNYLDFLTDIDDVVRTSEYMSTADILTGDWNSRATLREYSASVATRGVMHSNTARASAHCQGGVGFKPLHKPQWLLINKKYRENCLAAKILFSNFCLTSLCLQTQLLPYLALLTNPMRNQAQIAFIQDIGRLPLKRQFWRLKLESLTDRDPGVLHQESGDEDLDSTQLGQALEHTEKNDSSNEPVSDESCLPASQPQPSTAQAFMDEEDIQIEEYYSD</sequence>
<comment type="subunit">
    <text evidence="12">Part of a DNA-binding complex containing RFC2, RFC3, RFC4 and RFC5. Interacts with RAD1 and RAD9 within the 9-1-1 (RAD1-RAD9-HUS1) complex. Interacts with RAD9B, POLE, SNU13 and MCM7. DNA damage promotes interaction with ATR or ATM and disrupts interaction with the 9-1-1 (RAD1-RAD9-HUS1) complex. Interacts (when phosphorylated) with NBN; promoting recruitment of the MRN complex to DNA damage sites.</text>
</comment>
<dbReference type="GO" id="GO:0005634">
    <property type="term" value="C:nucleus"/>
    <property type="evidence" value="ECO:0007669"/>
    <property type="project" value="UniProtKB-SubCell"/>
</dbReference>
<dbReference type="KEGG" id="muo:115463109"/>
<evidence type="ECO:0000313" key="16">
    <source>
        <dbReference type="RefSeq" id="XP_030049188.1"/>
    </source>
</evidence>
<evidence type="ECO:0000256" key="2">
    <source>
        <dbReference type="ARBA" id="ARBA00004286"/>
    </source>
</evidence>
<feature type="compositionally biased region" description="Polar residues" evidence="14">
    <location>
        <begin position="54"/>
        <end position="65"/>
    </location>
</feature>
<dbReference type="InterPro" id="IPR004582">
    <property type="entry name" value="Checkpoint_prot_Rad17_Rad24"/>
</dbReference>
<dbReference type="SUPFAM" id="SSF52540">
    <property type="entry name" value="P-loop containing nucleoside triphosphate hydrolases"/>
    <property type="match status" value="1"/>
</dbReference>
<keyword evidence="15" id="KW-1185">Reference proteome</keyword>
<dbReference type="GO" id="GO:0033314">
    <property type="term" value="P:mitotic DNA replication checkpoint signaling"/>
    <property type="evidence" value="ECO:0007669"/>
    <property type="project" value="TreeGrafter"/>
</dbReference>
<comment type="similarity">
    <text evidence="3">Belongs to the rad17/RAD24 family.</text>
</comment>
<keyword evidence="4" id="KW-0158">Chromosome</keyword>
<dbReference type="Pfam" id="PF03215">
    <property type="entry name" value="Rad17"/>
    <property type="match status" value="1"/>
</dbReference>
<dbReference type="PANTHER" id="PTHR12172">
    <property type="entry name" value="CELL CYCLE CHECKPOINT PROTEIN RAD17"/>
    <property type="match status" value="1"/>
</dbReference>
<comment type="subcellular location">
    <subcellularLocation>
        <location evidence="2">Chromosome</location>
    </subcellularLocation>
    <subcellularLocation>
        <location evidence="1">Nucleus</location>
    </subcellularLocation>
</comment>
<evidence type="ECO:0000256" key="12">
    <source>
        <dbReference type="ARBA" id="ARBA00063479"/>
    </source>
</evidence>
<evidence type="ECO:0000256" key="3">
    <source>
        <dbReference type="ARBA" id="ARBA00006168"/>
    </source>
</evidence>
<dbReference type="GO" id="GO:0006281">
    <property type="term" value="P:DNA repair"/>
    <property type="evidence" value="ECO:0007669"/>
    <property type="project" value="InterPro"/>
</dbReference>
<keyword evidence="5" id="KW-0597">Phosphoprotein</keyword>
<evidence type="ECO:0000313" key="17">
    <source>
        <dbReference type="RefSeq" id="XP_030049189.1"/>
    </source>
</evidence>
<evidence type="ECO:0000256" key="7">
    <source>
        <dbReference type="ARBA" id="ARBA00022763"/>
    </source>
</evidence>
<name>A0A6P7XG23_9AMPH</name>
<dbReference type="GeneID" id="115463109"/>
<feature type="region of interest" description="Disordered" evidence="14">
    <location>
        <begin position="26"/>
        <end position="93"/>
    </location>
</feature>
<dbReference type="AlphaFoldDB" id="A0A6P7XG23"/>
<dbReference type="Proteomes" id="UP000515156">
    <property type="component" value="Chromosome 2"/>
</dbReference>
<keyword evidence="8" id="KW-0067">ATP-binding</keyword>
<evidence type="ECO:0000256" key="10">
    <source>
        <dbReference type="ARBA" id="ARBA00023306"/>
    </source>
</evidence>
<evidence type="ECO:0000256" key="8">
    <source>
        <dbReference type="ARBA" id="ARBA00022840"/>
    </source>
</evidence>
<keyword evidence="6" id="KW-0547">Nucleotide-binding</keyword>
<evidence type="ECO:0000256" key="1">
    <source>
        <dbReference type="ARBA" id="ARBA00004123"/>
    </source>
</evidence>
<dbReference type="OrthoDB" id="10265971at2759"/>
<keyword evidence="7" id="KW-0227">DNA damage</keyword>
<gene>
    <name evidence="16 17" type="primary">RAD17</name>
</gene>
<keyword evidence="10" id="KW-0131">Cell cycle</keyword>
<dbReference type="Gene3D" id="3.40.50.300">
    <property type="entry name" value="P-loop containing nucleotide triphosphate hydrolases"/>
    <property type="match status" value="1"/>
</dbReference>
<evidence type="ECO:0000256" key="9">
    <source>
        <dbReference type="ARBA" id="ARBA00023242"/>
    </source>
</evidence>